<protein>
    <submittedName>
        <fullName evidence="9">Mitogen-activated protein kinase 15</fullName>
    </submittedName>
</protein>
<evidence type="ECO:0000256" key="6">
    <source>
        <dbReference type="PROSITE-ProRule" id="PRU10141"/>
    </source>
</evidence>
<dbReference type="InterPro" id="IPR000719">
    <property type="entry name" value="Prot_kinase_dom"/>
</dbReference>
<comment type="caution">
    <text evidence="9">The sequence shown here is derived from an EMBL/GenBank/DDBJ whole genome shotgun (WGS) entry which is preliminary data.</text>
</comment>
<feature type="compositionally biased region" description="Basic and acidic residues" evidence="7">
    <location>
        <begin position="30"/>
        <end position="43"/>
    </location>
</feature>
<dbReference type="OrthoDB" id="192887at2759"/>
<name>A0A226EYT8_FOLCA</name>
<dbReference type="GO" id="GO:0005524">
    <property type="term" value="F:ATP binding"/>
    <property type="evidence" value="ECO:0007669"/>
    <property type="project" value="UniProtKB-UniRule"/>
</dbReference>
<dbReference type="Gene3D" id="1.10.510.10">
    <property type="entry name" value="Transferase(Phosphotransferase) domain 1"/>
    <property type="match status" value="1"/>
</dbReference>
<dbReference type="InterPro" id="IPR008271">
    <property type="entry name" value="Ser/Thr_kinase_AS"/>
</dbReference>
<dbReference type="PROSITE" id="PS00108">
    <property type="entry name" value="PROTEIN_KINASE_ST"/>
    <property type="match status" value="1"/>
</dbReference>
<evidence type="ECO:0000256" key="5">
    <source>
        <dbReference type="ARBA" id="ARBA00022840"/>
    </source>
</evidence>
<feature type="region of interest" description="Disordered" evidence="7">
    <location>
        <begin position="1176"/>
        <end position="1198"/>
    </location>
</feature>
<dbReference type="InterPro" id="IPR017441">
    <property type="entry name" value="Protein_kinase_ATP_BS"/>
</dbReference>
<dbReference type="FunFam" id="1.10.510.10:FF:000624">
    <property type="entry name" value="Mitogen-activated protein kinase"/>
    <property type="match status" value="1"/>
</dbReference>
<dbReference type="Gene3D" id="3.30.200.20">
    <property type="entry name" value="Phosphorylase Kinase, domain 1"/>
    <property type="match status" value="1"/>
</dbReference>
<dbReference type="SMART" id="SM00220">
    <property type="entry name" value="S_TKc"/>
    <property type="match status" value="1"/>
</dbReference>
<keyword evidence="5 6" id="KW-0067">ATP-binding</keyword>
<evidence type="ECO:0000313" key="9">
    <source>
        <dbReference type="EMBL" id="OXA62743.1"/>
    </source>
</evidence>
<sequence length="1228" mass="136882">MKPPKDLHGGLSVSWPSSSATAKRAVLSTTKEKRSTLAEPEKSDKISVMNFVPRLDGGGDSINLGEFSEVKVPPPPLAFDKARKTSTSVSYLAEDLAKIKTRQLNLKQFAQTSFPTQLLKSPTLLAGGTTQQYVLDEKKSTSDDKVMEKIDPVVDKLYTLSRRLGKGAYGVVWEAMEKRSGRKVALKKIFEAFRNTTDSQRTYREVVFLKAFGHHPNIISIIGGHPAVNSLDLYIVFPLMKFDLYKIIERNPERLTETSTRRVAYQLTLALNYLHSAQIIHRDLKPANILLDERLNVKLADLGLARSLPADFELDLTGQTDGDPQLTDYVATRWYRPPEIIVSSRVYSKFMDMWAFGCILGEMLLKRVLFAGESTSHQLQLIMTTIITPDNNEIEDLCKFVDHQNVDIIKSFIKQRGPSIADIFQNFDCSTVDIIERLLHFSPAHRLTVEEVLNHPYMQNVRDTSKEMRAPGPFHPPLNDCLKLDIVDYQNALYSMIDRKEMISDLNPFGVGLNNFSSSYASLSHLKSKYYPHQADDDEFVDSTTDTDGEEDLLKTIRSENEGHPTEEPFANFDNDTDTVDGYTNFRTEPADNNLLDSSHGHGVYHLDLELQNQYENLDVSSIPVPSSFRQAPNVSPRTSSSSSSAGEQFSTWTTPSIPATKSVSDSTTLLTNTSPSEAKRYGGSKNISILTMPSGKREDGGDDDEKPEAFKKFELLCQKHDVSVEEYGDLCWKTDNVKTPLKVDMRNTVKKFEQSREVSISGESQYDYLPQSMFQKAVTSNPMTSLPNRKGNVNPPPSRSGFEGQGQGDTFGDNFDTCDYTEDFTRIKNTMARKTGAGEATDAFVNPYKPKGLKTFAASSTYDNDNAGVEDDDWETSQADDFFQQWGPKTDLRYSKSLPQVNNNRNANTRQTKVLDKLPGIGEFRPNSNSLTSFTNKEKLATRKTSNLLALKGSTTFTNESVGGSNRLTGFESKGTRVTLSQSQDSIYKSNVVNNNKTNKTLNGHSTEEIVLTNGRKKVRNPEGIKDTAKVKFAFNPYARVEEGPVEPQPRRPFGGRSYNKGFQGPSFKKNADQRQPHSFSDTEVAVANSSHVGYNAYARLPSQGGHRSHGRSSSAYFPGIPSQRPVLKGPYQNTTTPSINKNGFESVQMASASNFGNHQQRFSRPRHILNKTGTHYGGHSSLKNPTSTIGDFDKPDSSTIRASELFKLRNSLPLGPKGSGTGRKYL</sequence>
<evidence type="ECO:0000313" key="10">
    <source>
        <dbReference type="Proteomes" id="UP000198287"/>
    </source>
</evidence>
<dbReference type="EMBL" id="LNIX01000001">
    <property type="protein sequence ID" value="OXA62743.1"/>
    <property type="molecule type" value="Genomic_DNA"/>
</dbReference>
<dbReference type="GO" id="GO:0004674">
    <property type="term" value="F:protein serine/threonine kinase activity"/>
    <property type="evidence" value="ECO:0007669"/>
    <property type="project" value="UniProtKB-KW"/>
</dbReference>
<accession>A0A226EYT8</accession>
<keyword evidence="1" id="KW-0723">Serine/threonine-protein kinase</keyword>
<feature type="region of interest" description="Disordered" evidence="7">
    <location>
        <begin position="782"/>
        <end position="809"/>
    </location>
</feature>
<feature type="domain" description="Protein kinase" evidence="8">
    <location>
        <begin position="158"/>
        <end position="458"/>
    </location>
</feature>
<evidence type="ECO:0000256" key="7">
    <source>
        <dbReference type="SAM" id="MobiDB-lite"/>
    </source>
</evidence>
<keyword evidence="4 9" id="KW-0418">Kinase</keyword>
<feature type="compositionally biased region" description="Polar residues" evidence="7">
    <location>
        <begin position="646"/>
        <end position="677"/>
    </location>
</feature>
<organism evidence="9 10">
    <name type="scientific">Folsomia candida</name>
    <name type="common">Springtail</name>
    <dbReference type="NCBI Taxonomy" id="158441"/>
    <lineage>
        <taxon>Eukaryota</taxon>
        <taxon>Metazoa</taxon>
        <taxon>Ecdysozoa</taxon>
        <taxon>Arthropoda</taxon>
        <taxon>Hexapoda</taxon>
        <taxon>Collembola</taxon>
        <taxon>Entomobryomorpha</taxon>
        <taxon>Isotomoidea</taxon>
        <taxon>Isotomidae</taxon>
        <taxon>Proisotominae</taxon>
        <taxon>Folsomia</taxon>
    </lineage>
</organism>
<evidence type="ECO:0000256" key="4">
    <source>
        <dbReference type="ARBA" id="ARBA00022777"/>
    </source>
</evidence>
<reference evidence="9 10" key="1">
    <citation type="submission" date="2015-12" db="EMBL/GenBank/DDBJ databases">
        <title>The genome of Folsomia candida.</title>
        <authorList>
            <person name="Faddeeva A."/>
            <person name="Derks M.F."/>
            <person name="Anvar Y."/>
            <person name="Smit S."/>
            <person name="Van Straalen N."/>
            <person name="Roelofs D."/>
        </authorList>
    </citation>
    <scope>NUCLEOTIDE SEQUENCE [LARGE SCALE GENOMIC DNA]</scope>
    <source>
        <strain evidence="9 10">VU population</strain>
        <tissue evidence="9">Whole body</tissue>
    </source>
</reference>
<gene>
    <name evidence="9" type="ORF">Fcan01_02950</name>
</gene>
<feature type="region of interest" description="Disordered" evidence="7">
    <location>
        <begin position="628"/>
        <end position="707"/>
    </location>
</feature>
<dbReference type="PROSITE" id="PS00107">
    <property type="entry name" value="PROTEIN_KINASE_ATP"/>
    <property type="match status" value="1"/>
</dbReference>
<dbReference type="AlphaFoldDB" id="A0A226EYT8"/>
<dbReference type="PANTHER" id="PTHR24055">
    <property type="entry name" value="MITOGEN-ACTIVATED PROTEIN KINASE"/>
    <property type="match status" value="1"/>
</dbReference>
<evidence type="ECO:0000256" key="3">
    <source>
        <dbReference type="ARBA" id="ARBA00022741"/>
    </source>
</evidence>
<feature type="binding site" evidence="6">
    <location>
        <position position="187"/>
    </location>
    <ligand>
        <name>ATP</name>
        <dbReference type="ChEBI" id="CHEBI:30616"/>
    </ligand>
</feature>
<evidence type="ECO:0000259" key="8">
    <source>
        <dbReference type="PROSITE" id="PS50011"/>
    </source>
</evidence>
<keyword evidence="10" id="KW-1185">Reference proteome</keyword>
<proteinExistence type="predicted"/>
<evidence type="ECO:0000256" key="1">
    <source>
        <dbReference type="ARBA" id="ARBA00022527"/>
    </source>
</evidence>
<dbReference type="STRING" id="158441.A0A226EYT8"/>
<dbReference type="Proteomes" id="UP000198287">
    <property type="component" value="Unassembled WGS sequence"/>
</dbReference>
<dbReference type="SUPFAM" id="SSF56112">
    <property type="entry name" value="Protein kinase-like (PK-like)"/>
    <property type="match status" value="1"/>
</dbReference>
<dbReference type="InterPro" id="IPR050117">
    <property type="entry name" value="MAPK"/>
</dbReference>
<dbReference type="InterPro" id="IPR011009">
    <property type="entry name" value="Kinase-like_dom_sf"/>
</dbReference>
<dbReference type="PROSITE" id="PS50011">
    <property type="entry name" value="PROTEIN_KINASE_DOM"/>
    <property type="match status" value="1"/>
</dbReference>
<keyword evidence="3 6" id="KW-0547">Nucleotide-binding</keyword>
<feature type="region of interest" description="Disordered" evidence="7">
    <location>
        <begin position="560"/>
        <end position="595"/>
    </location>
</feature>
<evidence type="ECO:0000256" key="2">
    <source>
        <dbReference type="ARBA" id="ARBA00022679"/>
    </source>
</evidence>
<feature type="region of interest" description="Disordered" evidence="7">
    <location>
        <begin position="1"/>
        <end position="43"/>
    </location>
</feature>
<feature type="compositionally biased region" description="Polar residues" evidence="7">
    <location>
        <begin position="628"/>
        <end position="639"/>
    </location>
</feature>
<dbReference type="Pfam" id="PF00069">
    <property type="entry name" value="Pkinase"/>
    <property type="match status" value="1"/>
</dbReference>
<keyword evidence="2" id="KW-0808">Transferase</keyword>